<feature type="region of interest" description="Disordered" evidence="1">
    <location>
        <begin position="102"/>
        <end position="125"/>
    </location>
</feature>
<dbReference type="AlphaFoldDB" id="A0A8X6XXM6"/>
<evidence type="ECO:0000256" key="1">
    <source>
        <dbReference type="SAM" id="MobiDB-lite"/>
    </source>
</evidence>
<sequence length="157" mass="17603">MRLLVGRITTPFYEKKTPTVREKNVCNEINIPYLLYRSAWIRTLSDPFFFFLTLVIASPSHSSPNDHSNQLIKFLSPHPNDRFSLMRPSIRIKSIPNRDAVEHPARIPGTGVRGGWRAGGKEQNRARGRSVLFGEGHGKRARSPAPAAGATFAVRVK</sequence>
<protein>
    <submittedName>
        <fullName evidence="2">Uncharacterized protein</fullName>
    </submittedName>
</protein>
<dbReference type="EMBL" id="BMAV01014121">
    <property type="protein sequence ID" value="GFY62201.1"/>
    <property type="molecule type" value="Genomic_DNA"/>
</dbReference>
<comment type="caution">
    <text evidence="2">The sequence shown here is derived from an EMBL/GenBank/DDBJ whole genome shotgun (WGS) entry which is preliminary data.</text>
</comment>
<evidence type="ECO:0000313" key="3">
    <source>
        <dbReference type="Proteomes" id="UP000886998"/>
    </source>
</evidence>
<proteinExistence type="predicted"/>
<accession>A0A8X6XXM6</accession>
<gene>
    <name evidence="2" type="ORF">TNIN_201581</name>
</gene>
<keyword evidence="3" id="KW-1185">Reference proteome</keyword>
<dbReference type="Proteomes" id="UP000886998">
    <property type="component" value="Unassembled WGS sequence"/>
</dbReference>
<organism evidence="2 3">
    <name type="scientific">Trichonephila inaurata madagascariensis</name>
    <dbReference type="NCBI Taxonomy" id="2747483"/>
    <lineage>
        <taxon>Eukaryota</taxon>
        <taxon>Metazoa</taxon>
        <taxon>Ecdysozoa</taxon>
        <taxon>Arthropoda</taxon>
        <taxon>Chelicerata</taxon>
        <taxon>Arachnida</taxon>
        <taxon>Araneae</taxon>
        <taxon>Araneomorphae</taxon>
        <taxon>Entelegynae</taxon>
        <taxon>Araneoidea</taxon>
        <taxon>Nephilidae</taxon>
        <taxon>Trichonephila</taxon>
        <taxon>Trichonephila inaurata</taxon>
    </lineage>
</organism>
<reference evidence="2" key="1">
    <citation type="submission" date="2020-08" db="EMBL/GenBank/DDBJ databases">
        <title>Multicomponent nature underlies the extraordinary mechanical properties of spider dragline silk.</title>
        <authorList>
            <person name="Kono N."/>
            <person name="Nakamura H."/>
            <person name="Mori M."/>
            <person name="Yoshida Y."/>
            <person name="Ohtoshi R."/>
            <person name="Malay A.D."/>
            <person name="Moran D.A.P."/>
            <person name="Tomita M."/>
            <person name="Numata K."/>
            <person name="Arakawa K."/>
        </authorList>
    </citation>
    <scope>NUCLEOTIDE SEQUENCE</scope>
</reference>
<evidence type="ECO:0000313" key="2">
    <source>
        <dbReference type="EMBL" id="GFY62201.1"/>
    </source>
</evidence>
<name>A0A8X6XXM6_9ARAC</name>